<gene>
    <name evidence="1" type="ORF">IE53DRAFT_263396</name>
</gene>
<evidence type="ECO:0000313" key="2">
    <source>
        <dbReference type="Proteomes" id="UP000245626"/>
    </source>
</evidence>
<keyword evidence="2" id="KW-1185">Reference proteome</keyword>
<dbReference type="Proteomes" id="UP000245626">
    <property type="component" value="Unassembled WGS sequence"/>
</dbReference>
<sequence>MACEVGGRWTPSPSILSTHMLLHALQAYMHGKFSLYICYTTHHALLFFFLFLRGGEGVNACRSLESNL</sequence>
<name>A0ACD0P3P7_9BASI</name>
<proteinExistence type="predicted"/>
<organism evidence="1 2">
    <name type="scientific">Violaceomyces palustris</name>
    <dbReference type="NCBI Taxonomy" id="1673888"/>
    <lineage>
        <taxon>Eukaryota</taxon>
        <taxon>Fungi</taxon>
        <taxon>Dikarya</taxon>
        <taxon>Basidiomycota</taxon>
        <taxon>Ustilaginomycotina</taxon>
        <taxon>Ustilaginomycetes</taxon>
        <taxon>Violaceomycetales</taxon>
        <taxon>Violaceomycetaceae</taxon>
        <taxon>Violaceomyces</taxon>
    </lineage>
</organism>
<evidence type="ECO:0000313" key="1">
    <source>
        <dbReference type="EMBL" id="PWN52635.1"/>
    </source>
</evidence>
<reference evidence="1 2" key="1">
    <citation type="journal article" date="2018" name="Mol. Biol. Evol.">
        <title>Broad Genomic Sampling Reveals a Smut Pathogenic Ancestry of the Fungal Clade Ustilaginomycotina.</title>
        <authorList>
            <person name="Kijpornyongpan T."/>
            <person name="Mondo S.J."/>
            <person name="Barry K."/>
            <person name="Sandor L."/>
            <person name="Lee J."/>
            <person name="Lipzen A."/>
            <person name="Pangilinan J."/>
            <person name="LaButti K."/>
            <person name="Hainaut M."/>
            <person name="Henrissat B."/>
            <person name="Grigoriev I.V."/>
            <person name="Spatafora J.W."/>
            <person name="Aime M.C."/>
        </authorList>
    </citation>
    <scope>NUCLEOTIDE SEQUENCE [LARGE SCALE GENOMIC DNA]</scope>
    <source>
        <strain evidence="1 2">SA 807</strain>
    </source>
</reference>
<protein>
    <submittedName>
        <fullName evidence="1">Uncharacterized protein</fullName>
    </submittedName>
</protein>
<dbReference type="EMBL" id="KZ819765">
    <property type="protein sequence ID" value="PWN52635.1"/>
    <property type="molecule type" value="Genomic_DNA"/>
</dbReference>
<accession>A0ACD0P3P7</accession>